<evidence type="ECO:0000256" key="3">
    <source>
        <dbReference type="RuleBase" id="RU000461"/>
    </source>
</evidence>
<dbReference type="GO" id="GO:0005506">
    <property type="term" value="F:iron ion binding"/>
    <property type="evidence" value="ECO:0007669"/>
    <property type="project" value="InterPro"/>
</dbReference>
<dbReference type="PRINTS" id="PR00385">
    <property type="entry name" value="P450"/>
</dbReference>
<sequence>MKMTKQLQDVVEDVNAIPLEKINPARRDRFVNATELPVFERLRREDPVHFTPESEFGPYWSVTLWDDIRTVGNNYHDFTSTQNIDLKSLEEKEKLEAAMQALGHERRKNVGFITMDPPEHTKHRKAAAPSVAPSNLAQMAPIMRERAGIILDGLPIGEPFDWVDRVSKEMTATVLATLLDFPFEERRKLTYWSDLLMFEPGHGLVKSWEQKAEETVKCYQVFEEMWEKRRNAPPSYDLISMLAQHPDTRDMTLEQYRGTIVLLIIGGNDTTRNTISGSLYLLDKYPAEFAKLKANPKLVMPMISETLRFHPPVNFMSRVATRDVEIRGKNIQKGDRVVMWYASGNRDASAIEEPDTFSIDRERARRHLSFGVGIHACIGSRLAEMQLTIIWEEILKRFSRIEVLEEPERNYSNFLHGFENLKVIIHKE</sequence>
<comment type="cofactor">
    <cofactor evidence="1">
        <name>heme</name>
        <dbReference type="ChEBI" id="CHEBI:30413"/>
    </cofactor>
</comment>
<dbReference type="PANTHER" id="PTHR46696:SF1">
    <property type="entry name" value="CYTOCHROME P450 YJIB-RELATED"/>
    <property type="match status" value="1"/>
</dbReference>
<dbReference type="OrthoDB" id="9801155at2"/>
<keyword evidence="5" id="KW-1185">Reference proteome</keyword>
<evidence type="ECO:0000313" key="4">
    <source>
        <dbReference type="EMBL" id="ATZ94875.1"/>
    </source>
</evidence>
<dbReference type="CDD" id="cd11033">
    <property type="entry name" value="CYP142-like"/>
    <property type="match status" value="1"/>
</dbReference>
<dbReference type="SUPFAM" id="SSF48264">
    <property type="entry name" value="Cytochrome P450"/>
    <property type="match status" value="1"/>
</dbReference>
<dbReference type="NCBIfam" id="NF041802">
    <property type="entry name" value="P450_SolI"/>
    <property type="match status" value="1"/>
</dbReference>
<comment type="similarity">
    <text evidence="2 3">Belongs to the cytochrome P450 family.</text>
</comment>
<dbReference type="InterPro" id="IPR001128">
    <property type="entry name" value="Cyt_P450"/>
</dbReference>
<dbReference type="KEGG" id="dfn:CVE23_13360"/>
<name>A0A2K8QP72_9GAMM</name>
<keyword evidence="3" id="KW-0408">Iron</keyword>
<dbReference type="InterPro" id="IPR002397">
    <property type="entry name" value="Cyt_P450_B"/>
</dbReference>
<organism evidence="4 5">
    <name type="scientific">Dickeya fangzhongdai</name>
    <dbReference type="NCBI Taxonomy" id="1778540"/>
    <lineage>
        <taxon>Bacteria</taxon>
        <taxon>Pseudomonadati</taxon>
        <taxon>Pseudomonadota</taxon>
        <taxon>Gammaproteobacteria</taxon>
        <taxon>Enterobacterales</taxon>
        <taxon>Pectobacteriaceae</taxon>
        <taxon>Dickeya</taxon>
    </lineage>
</organism>
<gene>
    <name evidence="4" type="ORF">CVE23_13360</name>
</gene>
<keyword evidence="3" id="KW-0349">Heme</keyword>
<dbReference type="AlphaFoldDB" id="A0A2K8QP72"/>
<dbReference type="PANTHER" id="PTHR46696">
    <property type="entry name" value="P450, PUTATIVE (EUROFUNG)-RELATED"/>
    <property type="match status" value="1"/>
</dbReference>
<keyword evidence="3" id="KW-0503">Monooxygenase</keyword>
<dbReference type="InterPro" id="IPR017972">
    <property type="entry name" value="Cyt_P450_CS"/>
</dbReference>
<evidence type="ECO:0000256" key="2">
    <source>
        <dbReference type="ARBA" id="ARBA00010617"/>
    </source>
</evidence>
<accession>A0A2K8QP72</accession>
<reference evidence="5" key="1">
    <citation type="journal article" date="2018" name="Genome Announc.">
        <title>Complete genome sequence of a Dickeya fangzhongdai type strain causing bleeding canker of pear tree trunks.</title>
        <authorList>
            <person name="Zhao Y."/>
            <person name="Tian Y."/>
            <person name="Li X."/>
            <person name="Hu B."/>
        </authorList>
    </citation>
    <scope>NUCLEOTIDE SEQUENCE [LARGE SCALE GENOMIC DNA]</scope>
    <source>
        <strain evidence="5">DSM 101947</strain>
    </source>
</reference>
<proteinExistence type="inferred from homology"/>
<dbReference type="GO" id="GO:0020037">
    <property type="term" value="F:heme binding"/>
    <property type="evidence" value="ECO:0007669"/>
    <property type="project" value="InterPro"/>
</dbReference>
<keyword evidence="3" id="KW-0479">Metal-binding</keyword>
<dbReference type="Proteomes" id="UP000231901">
    <property type="component" value="Chromosome"/>
</dbReference>
<dbReference type="GO" id="GO:0016705">
    <property type="term" value="F:oxidoreductase activity, acting on paired donors, with incorporation or reduction of molecular oxygen"/>
    <property type="evidence" value="ECO:0007669"/>
    <property type="project" value="InterPro"/>
</dbReference>
<dbReference type="Gene3D" id="1.10.630.10">
    <property type="entry name" value="Cytochrome P450"/>
    <property type="match status" value="1"/>
</dbReference>
<dbReference type="EMBL" id="CP025003">
    <property type="protein sequence ID" value="ATZ94875.1"/>
    <property type="molecule type" value="Genomic_DNA"/>
</dbReference>
<dbReference type="InterPro" id="IPR036396">
    <property type="entry name" value="Cyt_P450_sf"/>
</dbReference>
<protein>
    <submittedName>
        <fullName evidence="4">Cytochrome P450</fullName>
    </submittedName>
</protein>
<dbReference type="PROSITE" id="PS00086">
    <property type="entry name" value="CYTOCHROME_P450"/>
    <property type="match status" value="1"/>
</dbReference>
<evidence type="ECO:0000313" key="5">
    <source>
        <dbReference type="Proteomes" id="UP000231901"/>
    </source>
</evidence>
<dbReference type="Pfam" id="PF00067">
    <property type="entry name" value="p450"/>
    <property type="match status" value="1"/>
</dbReference>
<keyword evidence="3" id="KW-0560">Oxidoreductase</keyword>
<dbReference type="PRINTS" id="PR00359">
    <property type="entry name" value="BP450"/>
</dbReference>
<dbReference type="GO" id="GO:0004497">
    <property type="term" value="F:monooxygenase activity"/>
    <property type="evidence" value="ECO:0007669"/>
    <property type="project" value="UniProtKB-KW"/>
</dbReference>
<evidence type="ECO:0000256" key="1">
    <source>
        <dbReference type="ARBA" id="ARBA00001971"/>
    </source>
</evidence>